<protein>
    <submittedName>
        <fullName evidence="2">RNA-splicing factor</fullName>
        <ecNumber evidence="2">2.3.1.258</ecNumber>
    </submittedName>
</protein>
<sequence length="105" mass="11285">MANTEVKVPFFKKKSRPTTGRKRSNTPPPITDAPNPSSAKTEVVLPSKKGPANLLSAGTKRKASERDEYDVDPEAPEKDGPDVKWTAAGSHINAAMEILAGDELE</sequence>
<organism evidence="2 3">
    <name type="scientific">Marasmius crinis-equi</name>
    <dbReference type="NCBI Taxonomy" id="585013"/>
    <lineage>
        <taxon>Eukaryota</taxon>
        <taxon>Fungi</taxon>
        <taxon>Dikarya</taxon>
        <taxon>Basidiomycota</taxon>
        <taxon>Agaricomycotina</taxon>
        <taxon>Agaricomycetes</taxon>
        <taxon>Agaricomycetidae</taxon>
        <taxon>Agaricales</taxon>
        <taxon>Marasmiineae</taxon>
        <taxon>Marasmiaceae</taxon>
        <taxon>Marasmius</taxon>
    </lineage>
</organism>
<dbReference type="GO" id="GO:0120518">
    <property type="term" value="F:protein N-terminal-methionine acetyltransferase activity"/>
    <property type="evidence" value="ECO:0007669"/>
    <property type="project" value="UniProtKB-EC"/>
</dbReference>
<keyword evidence="2" id="KW-0012">Acyltransferase</keyword>
<keyword evidence="2" id="KW-0808">Transferase</keyword>
<accession>A0ABR3EI47</accession>
<proteinExistence type="predicted"/>
<reference evidence="2 3" key="1">
    <citation type="submission" date="2024-02" db="EMBL/GenBank/DDBJ databases">
        <title>A draft genome for the cacao thread blight pathogen Marasmius crinis-equi.</title>
        <authorList>
            <person name="Cohen S.P."/>
            <person name="Baruah I.K."/>
            <person name="Amoako-Attah I."/>
            <person name="Bukari Y."/>
            <person name="Meinhardt L.W."/>
            <person name="Bailey B.A."/>
        </authorList>
    </citation>
    <scope>NUCLEOTIDE SEQUENCE [LARGE SCALE GENOMIC DNA]</scope>
    <source>
        <strain evidence="2 3">GH-76</strain>
    </source>
</reference>
<feature type="compositionally biased region" description="Basic residues" evidence="1">
    <location>
        <begin position="10"/>
        <end position="24"/>
    </location>
</feature>
<dbReference type="EC" id="2.3.1.258" evidence="2"/>
<dbReference type="EMBL" id="JBAHYK010005271">
    <property type="protein sequence ID" value="KAL0562548.1"/>
    <property type="molecule type" value="Genomic_DNA"/>
</dbReference>
<feature type="region of interest" description="Disordered" evidence="1">
    <location>
        <begin position="1"/>
        <end position="84"/>
    </location>
</feature>
<dbReference type="Proteomes" id="UP001465976">
    <property type="component" value="Unassembled WGS sequence"/>
</dbReference>
<comment type="caution">
    <text evidence="2">The sequence shown here is derived from an EMBL/GenBank/DDBJ whole genome shotgun (WGS) entry which is preliminary data.</text>
</comment>
<gene>
    <name evidence="2" type="primary">CWC24_2</name>
    <name evidence="2" type="ORF">V5O48_019539</name>
</gene>
<keyword evidence="3" id="KW-1185">Reference proteome</keyword>
<name>A0ABR3EI47_9AGAR</name>
<feature type="non-terminal residue" evidence="2">
    <location>
        <position position="105"/>
    </location>
</feature>
<evidence type="ECO:0000313" key="3">
    <source>
        <dbReference type="Proteomes" id="UP001465976"/>
    </source>
</evidence>
<evidence type="ECO:0000256" key="1">
    <source>
        <dbReference type="SAM" id="MobiDB-lite"/>
    </source>
</evidence>
<evidence type="ECO:0000313" key="2">
    <source>
        <dbReference type="EMBL" id="KAL0562548.1"/>
    </source>
</evidence>